<feature type="compositionally biased region" description="Low complexity" evidence="1">
    <location>
        <begin position="14"/>
        <end position="23"/>
    </location>
</feature>
<proteinExistence type="predicted"/>
<evidence type="ECO:0000313" key="2">
    <source>
        <dbReference type="EMBL" id="SFS07501.1"/>
    </source>
</evidence>
<name>A0AA94KZ45_9MICO</name>
<feature type="region of interest" description="Disordered" evidence="1">
    <location>
        <begin position="1"/>
        <end position="72"/>
    </location>
</feature>
<dbReference type="RefSeq" id="WP_092916489.1">
    <property type="nucleotide sequence ID" value="NZ_FOZN01000002.1"/>
</dbReference>
<dbReference type="EMBL" id="FOZN01000002">
    <property type="protein sequence ID" value="SFS07501.1"/>
    <property type="molecule type" value="Genomic_DNA"/>
</dbReference>
<sequence length="375" mass="39484">MPEDVPQEMPQFAMPPAALARPAAHGDDGVPTPDAEHLGGPGDPRSSRHLAEPAAPGRPLGEPTEPPRTEVGGRRFGWRQLAIVGLVCALVGVAIPLSLQSAERTAAAAQTEQLRGLAERYLAAIAAGDAEAASALVPPARSVPVAPNAVLESATRIDQPEVVHALADGDTGVVQVRYRLRTAVISRLLDAQRVDGEWQLTSSLLEQPRLSDFSGVIIPTVAGVELGYPVPLQLYPGWYRLDSIERSIYQSVDEGFAIDGIPTTDTELAASVRLSQTMLDDATARALVYAEACADSGACVWPDTATVRADGAAQWMGDHPTRLLFIQVPLIAQSGSFNEQVVVQVVILLDELGGVMDASCSGLGSQGEEPVACEA</sequence>
<evidence type="ECO:0008006" key="4">
    <source>
        <dbReference type="Google" id="ProtNLM"/>
    </source>
</evidence>
<dbReference type="Proteomes" id="UP000198506">
    <property type="component" value="Unassembled WGS sequence"/>
</dbReference>
<comment type="caution">
    <text evidence="2">The sequence shown here is derived from an EMBL/GenBank/DDBJ whole genome shotgun (WGS) entry which is preliminary data.</text>
</comment>
<protein>
    <recommendedName>
        <fullName evidence="4">DUF4878 domain-containing protein</fullName>
    </recommendedName>
</protein>
<reference evidence="2 3" key="1">
    <citation type="submission" date="2016-10" db="EMBL/GenBank/DDBJ databases">
        <authorList>
            <person name="Varghese N."/>
            <person name="Submissions S."/>
        </authorList>
    </citation>
    <scope>NUCLEOTIDE SEQUENCE [LARGE SCALE GENOMIC DNA]</scope>
    <source>
        <strain evidence="2 3">IAM 15147</strain>
    </source>
</reference>
<keyword evidence="3" id="KW-1185">Reference proteome</keyword>
<gene>
    <name evidence="2" type="ORF">SAMN04487783_0968</name>
</gene>
<evidence type="ECO:0000256" key="1">
    <source>
        <dbReference type="SAM" id="MobiDB-lite"/>
    </source>
</evidence>
<evidence type="ECO:0000313" key="3">
    <source>
        <dbReference type="Proteomes" id="UP000198506"/>
    </source>
</evidence>
<organism evidence="2 3">
    <name type="scientific">Agrococcus baldri</name>
    <dbReference type="NCBI Taxonomy" id="153730"/>
    <lineage>
        <taxon>Bacteria</taxon>
        <taxon>Bacillati</taxon>
        <taxon>Actinomycetota</taxon>
        <taxon>Actinomycetes</taxon>
        <taxon>Micrococcales</taxon>
        <taxon>Microbacteriaceae</taxon>
        <taxon>Agrococcus</taxon>
    </lineage>
</organism>
<accession>A0AA94KZ45</accession>
<dbReference type="AlphaFoldDB" id="A0AA94KZ45"/>